<accession>A0A2K3MS01</accession>
<dbReference type="GO" id="GO:0010183">
    <property type="term" value="P:pollen tube guidance"/>
    <property type="evidence" value="ECO:0007669"/>
    <property type="project" value="InterPro"/>
</dbReference>
<dbReference type="AlphaFoldDB" id="A0A2K3MS01"/>
<protein>
    <submittedName>
        <fullName evidence="1">Maternal effect embryo arrest 14 protein</fullName>
    </submittedName>
</protein>
<dbReference type="EMBL" id="ASHM01011570">
    <property type="protein sequence ID" value="PNX93504.1"/>
    <property type="molecule type" value="Genomic_DNA"/>
</dbReference>
<evidence type="ECO:0000313" key="2">
    <source>
        <dbReference type="Proteomes" id="UP000236291"/>
    </source>
</evidence>
<comment type="caution">
    <text evidence="1">The sequence shown here is derived from an EMBL/GenBank/DDBJ whole genome shotgun (WGS) entry which is preliminary data.</text>
</comment>
<dbReference type="Proteomes" id="UP000236291">
    <property type="component" value="Unassembled WGS sequence"/>
</dbReference>
<evidence type="ECO:0000313" key="1">
    <source>
        <dbReference type="EMBL" id="PNX93504.1"/>
    </source>
</evidence>
<dbReference type="PANTHER" id="PTHR36345">
    <property type="entry name" value="CCG-BINDING PROTEIN 1"/>
    <property type="match status" value="1"/>
</dbReference>
<dbReference type="GO" id="GO:0005634">
    <property type="term" value="C:nucleus"/>
    <property type="evidence" value="ECO:0007669"/>
    <property type="project" value="TreeGrafter"/>
</dbReference>
<dbReference type="PANTHER" id="PTHR36345:SF1">
    <property type="entry name" value="CCG-BINDING PROTEIN 1"/>
    <property type="match status" value="1"/>
</dbReference>
<dbReference type="InterPro" id="IPR037502">
    <property type="entry name" value="CBP1"/>
</dbReference>
<organism evidence="1 2">
    <name type="scientific">Trifolium pratense</name>
    <name type="common">Red clover</name>
    <dbReference type="NCBI Taxonomy" id="57577"/>
    <lineage>
        <taxon>Eukaryota</taxon>
        <taxon>Viridiplantae</taxon>
        <taxon>Streptophyta</taxon>
        <taxon>Embryophyta</taxon>
        <taxon>Tracheophyta</taxon>
        <taxon>Spermatophyta</taxon>
        <taxon>Magnoliopsida</taxon>
        <taxon>eudicotyledons</taxon>
        <taxon>Gunneridae</taxon>
        <taxon>Pentapetalae</taxon>
        <taxon>rosids</taxon>
        <taxon>fabids</taxon>
        <taxon>Fabales</taxon>
        <taxon>Fabaceae</taxon>
        <taxon>Papilionoideae</taxon>
        <taxon>50 kb inversion clade</taxon>
        <taxon>NPAAA clade</taxon>
        <taxon>Hologalegina</taxon>
        <taxon>IRL clade</taxon>
        <taxon>Trifolieae</taxon>
        <taxon>Trifolium</taxon>
    </lineage>
</organism>
<name>A0A2K3MS01_TRIPR</name>
<dbReference type="ExpressionAtlas" id="A0A2K3MS01">
    <property type="expression patterns" value="baseline"/>
</dbReference>
<dbReference type="STRING" id="57577.A0A2K3MS01"/>
<dbReference type="GO" id="GO:0036033">
    <property type="term" value="F:mediator complex binding"/>
    <property type="evidence" value="ECO:0007669"/>
    <property type="project" value="InterPro"/>
</dbReference>
<sequence length="207" mass="23386">MNSATLLGPSPPRPLFLETHDHLHRNRTNKLSSSSSSSSIICCSSRNQSYIPKLEPFNRTKIDRLAKDLPLIQKTENDLLDYCSTLEGDECYSCWQAYSELKDLEKESPKAEIERLIIQIGGVKSLIGCLHGIALMHKLKKNGFNVAKEIESEEQNLCPRPDGLPKSADEIMEEEQAKMPDSSYTKLLRSMGKYPAWYSKAPDHETD</sequence>
<proteinExistence type="predicted"/>
<gene>
    <name evidence="1" type="ORF">L195_g016658</name>
</gene>
<reference evidence="1 2" key="1">
    <citation type="journal article" date="2014" name="Am. J. Bot.">
        <title>Genome assembly and annotation for red clover (Trifolium pratense; Fabaceae).</title>
        <authorList>
            <person name="Istvanek J."/>
            <person name="Jaros M."/>
            <person name="Krenek A."/>
            <person name="Repkova J."/>
        </authorList>
    </citation>
    <scope>NUCLEOTIDE SEQUENCE [LARGE SCALE GENOMIC DNA]</scope>
    <source>
        <strain evidence="2">cv. Tatra</strain>
        <tissue evidence="1">Young leaves</tissue>
    </source>
</reference>
<dbReference type="GO" id="GO:0005829">
    <property type="term" value="C:cytosol"/>
    <property type="evidence" value="ECO:0007669"/>
    <property type="project" value="TreeGrafter"/>
</dbReference>
<reference evidence="1 2" key="2">
    <citation type="journal article" date="2017" name="Front. Plant Sci.">
        <title>Gene Classification and Mining of Molecular Markers Useful in Red Clover (Trifolium pratense) Breeding.</title>
        <authorList>
            <person name="Istvanek J."/>
            <person name="Dluhosova J."/>
            <person name="Dluhos P."/>
            <person name="Patkova L."/>
            <person name="Nedelnik J."/>
            <person name="Repkova J."/>
        </authorList>
    </citation>
    <scope>NUCLEOTIDE SEQUENCE [LARGE SCALE GENOMIC DNA]</scope>
    <source>
        <strain evidence="2">cv. Tatra</strain>
        <tissue evidence="1">Young leaves</tissue>
    </source>
</reference>